<feature type="compositionally biased region" description="Low complexity" evidence="1">
    <location>
        <begin position="151"/>
        <end position="167"/>
    </location>
</feature>
<dbReference type="EMBL" id="JAYWIO010000004">
    <property type="protein sequence ID" value="KAK7268199.1"/>
    <property type="molecule type" value="Genomic_DNA"/>
</dbReference>
<feature type="region of interest" description="Disordered" evidence="1">
    <location>
        <begin position="59"/>
        <end position="88"/>
    </location>
</feature>
<proteinExistence type="predicted"/>
<feature type="compositionally biased region" description="Polar residues" evidence="1">
    <location>
        <begin position="132"/>
        <end position="141"/>
    </location>
</feature>
<evidence type="ECO:0000313" key="3">
    <source>
        <dbReference type="Proteomes" id="UP001372338"/>
    </source>
</evidence>
<gene>
    <name evidence="2" type="ORF">RIF29_20890</name>
</gene>
<sequence length="167" mass="17454">MARLKRTAQTIRLEEESRRQTAKQVEEKDTTLDKAHESPDAARATVDVELLIASTGVALTEGSDDAPILDTPSSGPLDQPATESSDDIDITAIVADAAAQVEALDETHPHADALEEPHSQVEALQAPDAPHTSPSSSSQTCPFAAKHQLHPGSEPSSSSSDPDSGSG</sequence>
<comment type="caution">
    <text evidence="2">The sequence shown here is derived from an EMBL/GenBank/DDBJ whole genome shotgun (WGS) entry which is preliminary data.</text>
</comment>
<dbReference type="AlphaFoldDB" id="A0AAN9F233"/>
<reference evidence="2 3" key="1">
    <citation type="submission" date="2024-01" db="EMBL/GenBank/DDBJ databases">
        <title>The genomes of 5 underutilized Papilionoideae crops provide insights into root nodulation and disease resistanc.</title>
        <authorList>
            <person name="Yuan L."/>
        </authorList>
    </citation>
    <scope>NUCLEOTIDE SEQUENCE [LARGE SCALE GENOMIC DNA]</scope>
    <source>
        <strain evidence="2">ZHUSHIDOU_FW_LH</strain>
        <tissue evidence="2">Leaf</tissue>
    </source>
</reference>
<dbReference type="Proteomes" id="UP001372338">
    <property type="component" value="Unassembled WGS sequence"/>
</dbReference>
<evidence type="ECO:0000313" key="2">
    <source>
        <dbReference type="EMBL" id="KAK7268199.1"/>
    </source>
</evidence>
<accession>A0AAN9F233</accession>
<feature type="region of interest" description="Disordered" evidence="1">
    <location>
        <begin position="104"/>
        <end position="167"/>
    </location>
</feature>
<evidence type="ECO:0000256" key="1">
    <source>
        <dbReference type="SAM" id="MobiDB-lite"/>
    </source>
</evidence>
<feature type="region of interest" description="Disordered" evidence="1">
    <location>
        <begin position="1"/>
        <end position="45"/>
    </location>
</feature>
<feature type="compositionally biased region" description="Basic and acidic residues" evidence="1">
    <location>
        <begin position="105"/>
        <end position="119"/>
    </location>
</feature>
<keyword evidence="3" id="KW-1185">Reference proteome</keyword>
<feature type="compositionally biased region" description="Basic and acidic residues" evidence="1">
    <location>
        <begin position="12"/>
        <end position="40"/>
    </location>
</feature>
<organism evidence="2 3">
    <name type="scientific">Crotalaria pallida</name>
    <name type="common">Smooth rattlebox</name>
    <name type="synonym">Crotalaria striata</name>
    <dbReference type="NCBI Taxonomy" id="3830"/>
    <lineage>
        <taxon>Eukaryota</taxon>
        <taxon>Viridiplantae</taxon>
        <taxon>Streptophyta</taxon>
        <taxon>Embryophyta</taxon>
        <taxon>Tracheophyta</taxon>
        <taxon>Spermatophyta</taxon>
        <taxon>Magnoliopsida</taxon>
        <taxon>eudicotyledons</taxon>
        <taxon>Gunneridae</taxon>
        <taxon>Pentapetalae</taxon>
        <taxon>rosids</taxon>
        <taxon>fabids</taxon>
        <taxon>Fabales</taxon>
        <taxon>Fabaceae</taxon>
        <taxon>Papilionoideae</taxon>
        <taxon>50 kb inversion clade</taxon>
        <taxon>genistoids sensu lato</taxon>
        <taxon>core genistoids</taxon>
        <taxon>Crotalarieae</taxon>
        <taxon>Crotalaria</taxon>
    </lineage>
</organism>
<protein>
    <submittedName>
        <fullName evidence="2">Uncharacterized protein</fullName>
    </submittedName>
</protein>
<name>A0AAN9F233_CROPI</name>